<keyword evidence="1" id="KW-0812">Transmembrane</keyword>
<proteinExistence type="predicted"/>
<evidence type="ECO:0000313" key="2">
    <source>
        <dbReference type="EMBL" id="SFN38697.1"/>
    </source>
</evidence>
<dbReference type="STRING" id="83765.SAMN05660284_01364"/>
<keyword evidence="1" id="KW-0472">Membrane</keyword>
<evidence type="ECO:0000313" key="3">
    <source>
        <dbReference type="Proteomes" id="UP000242869"/>
    </source>
</evidence>
<reference evidence="3" key="1">
    <citation type="submission" date="2016-10" db="EMBL/GenBank/DDBJ databases">
        <authorList>
            <person name="Varghese N."/>
            <person name="Submissions S."/>
        </authorList>
    </citation>
    <scope>NUCLEOTIDE SEQUENCE [LARGE SCALE GENOMIC DNA]</scope>
    <source>
        <strain evidence="3">DSM 6150</strain>
    </source>
</reference>
<gene>
    <name evidence="2" type="ORF">SAMN05660284_01364</name>
</gene>
<dbReference type="OrthoDB" id="9181999at2"/>
<dbReference type="AlphaFoldDB" id="A0A1I4YL36"/>
<protein>
    <submittedName>
        <fullName evidence="2">Uncharacterized protein</fullName>
    </submittedName>
</protein>
<evidence type="ECO:0000256" key="1">
    <source>
        <dbReference type="SAM" id="Phobius"/>
    </source>
</evidence>
<dbReference type="RefSeq" id="WP_091193240.1">
    <property type="nucleotide sequence ID" value="NZ_FOVE01000008.1"/>
</dbReference>
<dbReference type="EMBL" id="FOVE01000008">
    <property type="protein sequence ID" value="SFN38697.1"/>
    <property type="molecule type" value="Genomic_DNA"/>
</dbReference>
<dbReference type="Proteomes" id="UP000242869">
    <property type="component" value="Unassembled WGS sequence"/>
</dbReference>
<organism evidence="2 3">
    <name type="scientific">Formivibrio citricus</name>
    <dbReference type="NCBI Taxonomy" id="83765"/>
    <lineage>
        <taxon>Bacteria</taxon>
        <taxon>Pseudomonadati</taxon>
        <taxon>Pseudomonadota</taxon>
        <taxon>Betaproteobacteria</taxon>
        <taxon>Neisseriales</taxon>
        <taxon>Chitinibacteraceae</taxon>
        <taxon>Formivibrio</taxon>
    </lineage>
</organism>
<accession>A0A1I4YL36</accession>
<name>A0A1I4YL36_9NEIS</name>
<keyword evidence="3" id="KW-1185">Reference proteome</keyword>
<feature type="transmembrane region" description="Helical" evidence="1">
    <location>
        <begin position="27"/>
        <end position="57"/>
    </location>
</feature>
<sequence length="159" mass="17765">MENRTFAVFKYRHREAGSFTAMRALKYLAIAVLVLFCVVRFFPFGMLVLVPLIIIAIRRLNAAKLYIGPRYLICGASIIYYHNLARITLEYEKGTLLLQTVSGRSLLIEQKNFPTNARKAHKVAANTAAKFFKVAEKIVAKVSATAPQVEIVTSGQGRS</sequence>
<keyword evidence="1" id="KW-1133">Transmembrane helix</keyword>